<dbReference type="AlphaFoldDB" id="A0A5T5VZS0"/>
<comment type="caution">
    <text evidence="1">The sequence shown here is derived from an EMBL/GenBank/DDBJ whole genome shotgun (WGS) entry which is preliminary data.</text>
</comment>
<sequence length="221" mass="25207">MKTEITLKNVPILREGRSERRGEISYTQTACIACNSTNKTIALTHEGNLVGRIENVHISIRASSDTAELRGDIVFTDFKGLVALINEERFYPVSVTNKSTGIYSTYLDSVFFTTRDDCDFEDQQPLDLSELRELVNAIAKTKESDEGEDVHKGWTDPVRKPYIYAPNMTRNEISIWLDRVLLNLRHLNIHKEKLQEADEARTEFGNAAKRNEAFLAEVIRN</sequence>
<evidence type="ECO:0000313" key="1">
    <source>
        <dbReference type="EMBL" id="EBM3286221.1"/>
    </source>
</evidence>
<organism evidence="1">
    <name type="scientific">Salmonella enterica</name>
    <name type="common">Salmonella choleraesuis</name>
    <dbReference type="NCBI Taxonomy" id="28901"/>
    <lineage>
        <taxon>Bacteria</taxon>
        <taxon>Pseudomonadati</taxon>
        <taxon>Pseudomonadota</taxon>
        <taxon>Gammaproteobacteria</taxon>
        <taxon>Enterobacterales</taxon>
        <taxon>Enterobacteriaceae</taxon>
        <taxon>Salmonella</taxon>
    </lineage>
</organism>
<dbReference type="EMBL" id="AAGCDT010000018">
    <property type="protein sequence ID" value="EBM3286221.1"/>
    <property type="molecule type" value="Genomic_DNA"/>
</dbReference>
<accession>A0A5T5VZS0</accession>
<name>A0A5T5VZS0_SALER</name>
<proteinExistence type="predicted"/>
<gene>
    <name evidence="1" type="ORF">DXI57_24060</name>
</gene>
<reference evidence="1" key="1">
    <citation type="submission" date="2018-07" db="EMBL/GenBank/DDBJ databases">
        <authorList>
            <consortium name="PulseNet: The National Subtyping Network for Foodborne Disease Surveillance"/>
            <person name="Tarr C.L."/>
            <person name="Trees E."/>
            <person name="Katz L.S."/>
            <person name="Carleton-Romer H.A."/>
            <person name="Stroika S."/>
            <person name="Kucerova Z."/>
            <person name="Roache K.F."/>
            <person name="Sabol A.L."/>
            <person name="Besser J."/>
            <person name="Gerner-Smidt P."/>
        </authorList>
    </citation>
    <scope>NUCLEOTIDE SEQUENCE</scope>
    <source>
        <strain evidence="1">PNUSAS047368</strain>
    </source>
</reference>
<protein>
    <submittedName>
        <fullName evidence="1">Uncharacterized protein</fullName>
    </submittedName>
</protein>